<name>A0A0G2EY79_PHACM</name>
<feature type="region of interest" description="Disordered" evidence="1">
    <location>
        <begin position="554"/>
        <end position="591"/>
    </location>
</feature>
<feature type="compositionally biased region" description="Polar residues" evidence="1">
    <location>
        <begin position="580"/>
        <end position="591"/>
    </location>
</feature>
<feature type="region of interest" description="Disordered" evidence="1">
    <location>
        <begin position="222"/>
        <end position="366"/>
    </location>
</feature>
<protein>
    <submittedName>
        <fullName evidence="3">Putative hydrolase</fullName>
    </submittedName>
</protein>
<keyword evidence="3" id="KW-0378">Hydrolase</keyword>
<dbReference type="PANTHER" id="PTHR43433:SF10">
    <property type="entry name" value="AB HYDROLASE-1 DOMAIN-CONTAINING PROTEIN"/>
    <property type="match status" value="1"/>
</dbReference>
<evidence type="ECO:0000313" key="3">
    <source>
        <dbReference type="EMBL" id="KKY27026.1"/>
    </source>
</evidence>
<feature type="compositionally biased region" description="Low complexity" evidence="1">
    <location>
        <begin position="132"/>
        <end position="143"/>
    </location>
</feature>
<sequence>MSVLDQAVRCLNLIPDDQLAKYTGSSPSFTRSSYGRDATEGSDNHQGFGVDYGAYKSRQLDETADSYFPDAAIPPVVRMAKPKAPESVNREELVITATNGRSLRSTPSSRSLVADRIDEAIREAESPAWKGSTSATESTSALTPGSQNSDTKSSGSPGGIGSGRPIPSRQSSLRHSYSGSPAKQKRPARHSRHSMSSSKDIKVDSDLPEEEDEVVKRIKELKAAKQKRDKEFQAVTGETTRRTRQKKPLPSPVSTSRSDSRQETRRNLAHMPASEMAILEEGAPSPTISTGKRNSQRLSDPLLMSTASHGRKKSWDRSNSVKAKRNSRPSSPQRANSTKETRRNSGAMTPTRTSIGEGRPSTSDSIDDAVDAYLNAPRMNQKVRHPQSGRVIAFSEVGDPDGYAVFCCVGMGLTRFLTAFYDELARTLRLRLITPDRPGVGESEPCMDGTGTPLAWPDDVAIICNHLRITKFSLLAHSAGAIYALATALRMPQQIRGRIHLLAPWIPPSQMSSMGSNREPLPSGAVPYSQKLLRAIPTSFLKAANSSFMSATSASITSSLPRSPRKSSSKRKSTASADSPGTTNITNTPSKIANALTVEPSTVDKVNDNPAFINKTTSIETPLKYPLDSSRSTTPDHKAALEEALRIRERDYDDRLTQTIWHLATTNSNPALDLVTCLERRRPIGFRYVDITRPVVIHHGSRDTRVPVDNVRWLGRVMRRCEVRILEGQGHGLMALPSVMGDVLGEVAKEWEDWSRITGRGERGAGRSKGERIGIRERAESLVNRHY</sequence>
<comment type="caution">
    <text evidence="3">The sequence shown here is derived from an EMBL/GenBank/DDBJ whole genome shotgun (WGS) entry which is preliminary data.</text>
</comment>
<feature type="compositionally biased region" description="Polar residues" evidence="1">
    <location>
        <begin position="23"/>
        <end position="33"/>
    </location>
</feature>
<dbReference type="EMBL" id="LCWF01000031">
    <property type="protein sequence ID" value="KKY27026.1"/>
    <property type="molecule type" value="Genomic_DNA"/>
</dbReference>
<accession>A0A0G2EY79</accession>
<evidence type="ECO:0000256" key="1">
    <source>
        <dbReference type="SAM" id="MobiDB-lite"/>
    </source>
</evidence>
<reference evidence="3 4" key="2">
    <citation type="submission" date="2015-05" db="EMBL/GenBank/DDBJ databases">
        <authorList>
            <person name="Morales-Cruz A."/>
            <person name="Amrine K.C."/>
            <person name="Cantu D."/>
        </authorList>
    </citation>
    <scope>NUCLEOTIDE SEQUENCE [LARGE SCALE GENOMIC DNA]</scope>
    <source>
        <strain evidence="3">UCRPC4</strain>
    </source>
</reference>
<feature type="region of interest" description="Disordered" evidence="1">
    <location>
        <begin position="22"/>
        <end position="48"/>
    </location>
</feature>
<gene>
    <name evidence="3" type="ORF">UCRPC4_g01321</name>
</gene>
<feature type="region of interest" description="Disordered" evidence="1">
    <location>
        <begin position="123"/>
        <end position="210"/>
    </location>
</feature>
<feature type="domain" description="AB hydrolase-1" evidence="2">
    <location>
        <begin position="423"/>
        <end position="510"/>
    </location>
</feature>
<evidence type="ECO:0000313" key="4">
    <source>
        <dbReference type="Proteomes" id="UP000053317"/>
    </source>
</evidence>
<dbReference type="OrthoDB" id="435520at2759"/>
<dbReference type="GO" id="GO:0016787">
    <property type="term" value="F:hydrolase activity"/>
    <property type="evidence" value="ECO:0007669"/>
    <property type="project" value="UniProtKB-KW"/>
</dbReference>
<reference evidence="3 4" key="1">
    <citation type="submission" date="2015-05" db="EMBL/GenBank/DDBJ databases">
        <title>Distinctive expansion of gene families associated with plant cell wall degradation and secondary metabolism in the genomes of grapevine trunk pathogens.</title>
        <authorList>
            <person name="Lawrence D.P."/>
            <person name="Travadon R."/>
            <person name="Rolshausen P.E."/>
            <person name="Baumgartner K."/>
        </authorList>
    </citation>
    <scope>NUCLEOTIDE SEQUENCE [LARGE SCALE GENOMIC DNA]</scope>
    <source>
        <strain evidence="3">UCRPC4</strain>
    </source>
</reference>
<dbReference type="PANTHER" id="PTHR43433">
    <property type="entry name" value="HYDROLASE, ALPHA/BETA FOLD FAMILY PROTEIN"/>
    <property type="match status" value="1"/>
</dbReference>
<feature type="compositionally biased region" description="Polar residues" evidence="1">
    <location>
        <begin position="170"/>
        <end position="181"/>
    </location>
</feature>
<organism evidence="3 4">
    <name type="scientific">Phaeomoniella chlamydospora</name>
    <name type="common">Phaeoacremonium chlamydosporum</name>
    <dbReference type="NCBI Taxonomy" id="158046"/>
    <lineage>
        <taxon>Eukaryota</taxon>
        <taxon>Fungi</taxon>
        <taxon>Dikarya</taxon>
        <taxon>Ascomycota</taxon>
        <taxon>Pezizomycotina</taxon>
        <taxon>Eurotiomycetes</taxon>
        <taxon>Chaetothyriomycetidae</taxon>
        <taxon>Phaeomoniellales</taxon>
        <taxon>Phaeomoniellaceae</taxon>
        <taxon>Phaeomoniella</taxon>
    </lineage>
</organism>
<dbReference type="InterPro" id="IPR000073">
    <property type="entry name" value="AB_hydrolase_1"/>
</dbReference>
<dbReference type="AlphaFoldDB" id="A0A0G2EY79"/>
<dbReference type="Pfam" id="PF00561">
    <property type="entry name" value="Abhydrolase_1"/>
    <property type="match status" value="1"/>
</dbReference>
<feature type="compositionally biased region" description="Polar residues" evidence="1">
    <location>
        <begin position="286"/>
        <end position="298"/>
    </location>
</feature>
<dbReference type="InterPro" id="IPR029058">
    <property type="entry name" value="AB_hydrolase_fold"/>
</dbReference>
<dbReference type="Gene3D" id="3.40.50.1820">
    <property type="entry name" value="alpha/beta hydrolase"/>
    <property type="match status" value="1"/>
</dbReference>
<keyword evidence="4" id="KW-1185">Reference proteome</keyword>
<feature type="compositionally biased region" description="Basic and acidic residues" evidence="1">
    <location>
        <begin position="222"/>
        <end position="232"/>
    </location>
</feature>
<dbReference type="InterPro" id="IPR050471">
    <property type="entry name" value="AB_hydrolase"/>
</dbReference>
<feature type="compositionally biased region" description="Basic residues" evidence="1">
    <location>
        <begin position="563"/>
        <end position="573"/>
    </location>
</feature>
<proteinExistence type="predicted"/>
<evidence type="ECO:0000259" key="2">
    <source>
        <dbReference type="Pfam" id="PF00561"/>
    </source>
</evidence>
<feature type="compositionally biased region" description="Polar residues" evidence="1">
    <location>
        <begin position="344"/>
        <end position="364"/>
    </location>
</feature>
<dbReference type="Proteomes" id="UP000053317">
    <property type="component" value="Unassembled WGS sequence"/>
</dbReference>
<feature type="compositionally biased region" description="Basic residues" evidence="1">
    <location>
        <begin position="183"/>
        <end position="193"/>
    </location>
</feature>
<dbReference type="SUPFAM" id="SSF53474">
    <property type="entry name" value="alpha/beta-Hydrolases"/>
    <property type="match status" value="1"/>
</dbReference>